<gene>
    <name evidence="3" type="ORF">J2T57_001584</name>
</gene>
<dbReference type="InterPro" id="IPR052021">
    <property type="entry name" value="Type-I_RS_S_subunit"/>
</dbReference>
<protein>
    <recommendedName>
        <fullName evidence="5">Restriction endonuclease subunit S</fullName>
    </recommendedName>
</protein>
<evidence type="ECO:0008006" key="5">
    <source>
        <dbReference type="Google" id="ProtNLM"/>
    </source>
</evidence>
<organism evidence="3 4">
    <name type="scientific">Natronocella acetinitrilica</name>
    <dbReference type="NCBI Taxonomy" id="414046"/>
    <lineage>
        <taxon>Bacteria</taxon>
        <taxon>Pseudomonadati</taxon>
        <taxon>Pseudomonadota</taxon>
        <taxon>Gammaproteobacteria</taxon>
        <taxon>Chromatiales</taxon>
        <taxon>Ectothiorhodospiraceae</taxon>
        <taxon>Natronocella</taxon>
    </lineage>
</organism>
<reference evidence="3" key="1">
    <citation type="submission" date="2022-03" db="EMBL/GenBank/DDBJ databases">
        <title>Genomic Encyclopedia of Type Strains, Phase III (KMG-III): the genomes of soil and plant-associated and newly described type strains.</title>
        <authorList>
            <person name="Whitman W."/>
        </authorList>
    </citation>
    <scope>NUCLEOTIDE SEQUENCE</scope>
    <source>
        <strain evidence="3">ANL 6-2</strain>
    </source>
</reference>
<dbReference type="PANTHER" id="PTHR30408">
    <property type="entry name" value="TYPE-1 RESTRICTION ENZYME ECOKI SPECIFICITY PROTEIN"/>
    <property type="match status" value="1"/>
</dbReference>
<evidence type="ECO:0000313" key="3">
    <source>
        <dbReference type="EMBL" id="MCP1674482.1"/>
    </source>
</evidence>
<keyword evidence="2" id="KW-0238">DNA-binding</keyword>
<sequence length="194" mass="20825">MQLSDYVDISAGYSFRERIIDDPAGDALVLQAGDLDGTGGINWAGAHKVRLPRRGRANWLQEGDVLIASKGARNTLAVVDAPPGDAICASNLFVIRPDQTRLLPAYLAAFMRAGPGRAFLEQAAEGSKVAHLRKSALAAMPLNPPPIERQRELLTLEEAIDAELAVLDRLRENRAQTLSALLGEGLEAQEVAHG</sequence>
<dbReference type="AlphaFoldDB" id="A0AAE3KFV0"/>
<evidence type="ECO:0000313" key="4">
    <source>
        <dbReference type="Proteomes" id="UP001205843"/>
    </source>
</evidence>
<name>A0AAE3KFV0_9GAMM</name>
<dbReference type="Proteomes" id="UP001205843">
    <property type="component" value="Unassembled WGS sequence"/>
</dbReference>
<dbReference type="PANTHER" id="PTHR30408:SF12">
    <property type="entry name" value="TYPE I RESTRICTION ENZYME MJAVIII SPECIFICITY SUBUNIT"/>
    <property type="match status" value="1"/>
</dbReference>
<dbReference type="RefSeq" id="WP_253476503.1">
    <property type="nucleotide sequence ID" value="NZ_JALJXV010000003.1"/>
</dbReference>
<keyword evidence="4" id="KW-1185">Reference proteome</keyword>
<evidence type="ECO:0000256" key="2">
    <source>
        <dbReference type="ARBA" id="ARBA00023125"/>
    </source>
</evidence>
<dbReference type="InterPro" id="IPR044946">
    <property type="entry name" value="Restrct_endonuc_typeI_TRD_sf"/>
</dbReference>
<proteinExistence type="predicted"/>
<keyword evidence="1" id="KW-0680">Restriction system</keyword>
<dbReference type="GO" id="GO:0009307">
    <property type="term" value="P:DNA restriction-modification system"/>
    <property type="evidence" value="ECO:0007669"/>
    <property type="project" value="UniProtKB-KW"/>
</dbReference>
<dbReference type="EMBL" id="JALJXV010000003">
    <property type="protein sequence ID" value="MCP1674482.1"/>
    <property type="molecule type" value="Genomic_DNA"/>
</dbReference>
<dbReference type="Gene3D" id="3.90.220.20">
    <property type="entry name" value="DNA methylase specificity domains"/>
    <property type="match status" value="1"/>
</dbReference>
<evidence type="ECO:0000256" key="1">
    <source>
        <dbReference type="ARBA" id="ARBA00022747"/>
    </source>
</evidence>
<dbReference type="GO" id="GO:0003677">
    <property type="term" value="F:DNA binding"/>
    <property type="evidence" value="ECO:0007669"/>
    <property type="project" value="UniProtKB-KW"/>
</dbReference>
<dbReference type="SUPFAM" id="SSF116734">
    <property type="entry name" value="DNA methylase specificity domain"/>
    <property type="match status" value="1"/>
</dbReference>
<comment type="caution">
    <text evidence="3">The sequence shown here is derived from an EMBL/GenBank/DDBJ whole genome shotgun (WGS) entry which is preliminary data.</text>
</comment>
<accession>A0AAE3KFV0</accession>